<dbReference type="PANTHER" id="PTHR43226">
    <property type="entry name" value="XAA-PRO AMINOPEPTIDASE 3"/>
    <property type="match status" value="1"/>
</dbReference>
<dbReference type="EMBL" id="JAFIQS010000002">
    <property type="protein sequence ID" value="KAG5172341.1"/>
    <property type="molecule type" value="Genomic_DNA"/>
</dbReference>
<dbReference type="Pfam" id="PF05195">
    <property type="entry name" value="AMP_N"/>
    <property type="match status" value="1"/>
</dbReference>
<accession>A0A8H8CNW1</accession>
<comment type="similarity">
    <text evidence="2 6">Belongs to the peptidase M24B family.</text>
</comment>
<dbReference type="AlphaFoldDB" id="A0A8H8CNW1"/>
<dbReference type="Pfam" id="PF00557">
    <property type="entry name" value="Peptidase_M24"/>
    <property type="match status" value="1"/>
</dbReference>
<dbReference type="InterPro" id="IPR052433">
    <property type="entry name" value="X-Pro_dipept-like"/>
</dbReference>
<name>A0A8H8CNW1_PSICU</name>
<dbReference type="CDD" id="cd01087">
    <property type="entry name" value="Prolidase"/>
    <property type="match status" value="1"/>
</dbReference>
<dbReference type="GO" id="GO:0070006">
    <property type="term" value="F:metalloaminopeptidase activity"/>
    <property type="evidence" value="ECO:0007669"/>
    <property type="project" value="InterPro"/>
</dbReference>
<dbReference type="SMART" id="SM01011">
    <property type="entry name" value="AMP_N"/>
    <property type="match status" value="1"/>
</dbReference>
<organism evidence="8">
    <name type="scientific">Psilocybe cubensis</name>
    <name type="common">Psychedelic mushroom</name>
    <name type="synonym">Stropharia cubensis</name>
    <dbReference type="NCBI Taxonomy" id="181762"/>
    <lineage>
        <taxon>Eukaryota</taxon>
        <taxon>Fungi</taxon>
        <taxon>Dikarya</taxon>
        <taxon>Basidiomycota</taxon>
        <taxon>Agaricomycotina</taxon>
        <taxon>Agaricomycetes</taxon>
        <taxon>Agaricomycetidae</taxon>
        <taxon>Agaricales</taxon>
        <taxon>Agaricineae</taxon>
        <taxon>Strophariaceae</taxon>
        <taxon>Psilocybe</taxon>
    </lineage>
</organism>
<dbReference type="SUPFAM" id="SSF53092">
    <property type="entry name" value="Creatinase/prolidase N-terminal domain"/>
    <property type="match status" value="1"/>
</dbReference>
<dbReference type="InterPro" id="IPR029149">
    <property type="entry name" value="Creatin/AminoP/Spt16_N"/>
</dbReference>
<proteinExistence type="inferred from homology"/>
<dbReference type="Gene3D" id="3.90.230.10">
    <property type="entry name" value="Creatinase/methionine aminopeptidase superfamily"/>
    <property type="match status" value="1"/>
</dbReference>
<feature type="domain" description="Aminopeptidase P N-terminal" evidence="7">
    <location>
        <begin position="3"/>
        <end position="150"/>
    </location>
</feature>
<dbReference type="GO" id="GO:0006508">
    <property type="term" value="P:proteolysis"/>
    <property type="evidence" value="ECO:0007669"/>
    <property type="project" value="TreeGrafter"/>
</dbReference>
<evidence type="ECO:0000256" key="3">
    <source>
        <dbReference type="ARBA" id="ARBA00022723"/>
    </source>
</evidence>
<keyword evidence="3 6" id="KW-0479">Metal-binding</keyword>
<evidence type="ECO:0000256" key="2">
    <source>
        <dbReference type="ARBA" id="ARBA00008766"/>
    </source>
</evidence>
<comment type="caution">
    <text evidence="8">The sequence shown here is derived from an EMBL/GenBank/DDBJ whole genome shotgun (WGS) entry which is preliminary data.</text>
</comment>
<evidence type="ECO:0000259" key="7">
    <source>
        <dbReference type="SMART" id="SM01011"/>
    </source>
</evidence>
<evidence type="ECO:0000313" key="8">
    <source>
        <dbReference type="EMBL" id="KAG5172341.1"/>
    </source>
</evidence>
<dbReference type="InterPro" id="IPR007865">
    <property type="entry name" value="Aminopep_P_N"/>
</dbReference>
<evidence type="ECO:0000256" key="6">
    <source>
        <dbReference type="RuleBase" id="RU000590"/>
    </source>
</evidence>
<dbReference type="InterPro" id="IPR000994">
    <property type="entry name" value="Pept_M24"/>
</dbReference>
<dbReference type="GO" id="GO:0030145">
    <property type="term" value="F:manganese ion binding"/>
    <property type="evidence" value="ECO:0007669"/>
    <property type="project" value="InterPro"/>
</dbReference>
<comment type="cofactor">
    <cofactor evidence="1">
        <name>Mn(2+)</name>
        <dbReference type="ChEBI" id="CHEBI:29035"/>
    </cofactor>
</comment>
<dbReference type="Gene3D" id="3.40.350.10">
    <property type="entry name" value="Creatinase/prolidase N-terminal domain"/>
    <property type="match status" value="1"/>
</dbReference>
<keyword evidence="4" id="KW-0378">Hydrolase</keyword>
<reference evidence="8" key="1">
    <citation type="submission" date="2021-02" db="EMBL/GenBank/DDBJ databases">
        <title>Psilocybe cubensis genome.</title>
        <authorList>
            <person name="Mckernan K.J."/>
            <person name="Crawford S."/>
            <person name="Trippe A."/>
            <person name="Kane L.T."/>
            <person name="Mclaughlin S."/>
        </authorList>
    </citation>
    <scope>NUCLEOTIDE SEQUENCE [LARGE SCALE GENOMIC DNA]</scope>
    <source>
        <strain evidence="8">MGC-MH-2018</strain>
    </source>
</reference>
<dbReference type="PROSITE" id="PS00491">
    <property type="entry name" value="PROLINE_PEPTIDASE"/>
    <property type="match status" value="1"/>
</dbReference>
<keyword evidence="5" id="KW-0464">Manganese</keyword>
<protein>
    <recommendedName>
        <fullName evidence="7">Aminopeptidase P N-terminal domain-containing protein</fullName>
    </recommendedName>
</protein>
<sequence>MVYPAQKHVLKTFEHLVKLLPEAERTKPQILLLAGGAVEFRNDTDRELVFRQESNFHYLTGCDVPSSFVIAAYQPGTSLSTTPSLSLFIPKAELEDLMWSVPPPSLAEAQQAYDVTTVEHPSAIPAAIDTLLKALPGALFHTLPRNSPLFPILPAQYTQKVLDADGAVTDLYLLSALQTARLIKDSDEIAAIKKANEISSRAHEVIMRVLGKAVKGKIEAGAGAGVDRPLLPGEWLIEKEAEAEAIFVASCRREGSVHQAYLPIVAASTRASTLHYCCNDREFAWGPVKPHDHHNKNELAHGKTKELNPQVLLIDAGCEWNCYASDITRTMPVGNGGKFTAEARAIYELVLEMQQESFNIIKAGLHWDAVQLICHRTLVKGFQKLGIFKTPESPGSGSWNSEEAILADGVSSAFFPHGVGHSLGMDVHDVPSASKPAVNPTIGGVTLGHESFYTYLRLRLPLETGMVVTVEPGIYFSPHLLAAVRESKHINHDVLKRYEPVGGVRIEDVVVITDEGYQNLTTVRSDVAWVESVCSGEL</sequence>
<dbReference type="InterPro" id="IPR001131">
    <property type="entry name" value="Peptidase_M24B_aminopep-P_CS"/>
</dbReference>
<dbReference type="InterPro" id="IPR036005">
    <property type="entry name" value="Creatinase/aminopeptidase-like"/>
</dbReference>
<evidence type="ECO:0000256" key="4">
    <source>
        <dbReference type="ARBA" id="ARBA00022801"/>
    </source>
</evidence>
<dbReference type="SUPFAM" id="SSF55920">
    <property type="entry name" value="Creatinase/aminopeptidase"/>
    <property type="match status" value="1"/>
</dbReference>
<dbReference type="PANTHER" id="PTHR43226:SF1">
    <property type="entry name" value="XAA-PRO DIPEPTIDASE"/>
    <property type="match status" value="1"/>
</dbReference>
<gene>
    <name evidence="8" type="ORF">JR316_001840</name>
</gene>
<evidence type="ECO:0000256" key="1">
    <source>
        <dbReference type="ARBA" id="ARBA00001936"/>
    </source>
</evidence>
<evidence type="ECO:0000256" key="5">
    <source>
        <dbReference type="ARBA" id="ARBA00023211"/>
    </source>
</evidence>